<sequence length="256" mass="26966">MARVGFIGTGEIAAALARGLAGRGHEIVVSERGAGFAAALDAEIPELSVAANQDVLDRTDVVFLCLMERAAEEALTPLNFRRDQRIVSVMLAVDLATLARLCAPAKEISITIPLPFIRAGGCPLPVFPESTALAELYGDRNTIIPLGSEAAIPPHFAASAMCSSVYDHLMTGAEWLAGLTGDKAGAEAYLIALIGGYLAQTPLDGKDQLAAVLESLDTEGGLNTTLREHMRMRGANAALIDGLDGFRERLGLPRDT</sequence>
<name>A0A7L5BT72_9RHOB</name>
<keyword evidence="3" id="KW-1185">Reference proteome</keyword>
<dbReference type="SUPFAM" id="SSF51735">
    <property type="entry name" value="NAD(P)-binding Rossmann-fold domains"/>
    <property type="match status" value="1"/>
</dbReference>
<dbReference type="EMBL" id="CP049056">
    <property type="protein sequence ID" value="QIE54141.1"/>
    <property type="molecule type" value="Genomic_DNA"/>
</dbReference>
<accession>A0A7L5BT72</accession>
<reference evidence="2 3" key="1">
    <citation type="submission" date="2020-02" db="EMBL/GenBank/DDBJ databases">
        <title>complete genome sequence of Rhodobacteraceae bacterium.</title>
        <authorList>
            <person name="Park J."/>
            <person name="Kim Y.-S."/>
            <person name="Kim K.-H."/>
        </authorList>
    </citation>
    <scope>NUCLEOTIDE SEQUENCE [LARGE SCALE GENOMIC DNA]</scope>
    <source>
        <strain evidence="2 3">RR4-56</strain>
    </source>
</reference>
<gene>
    <name evidence="2" type="ORF">G5B40_00975</name>
</gene>
<dbReference type="KEGG" id="hdh:G5B40_00975"/>
<dbReference type="RefSeq" id="WP_165093912.1">
    <property type="nucleotide sequence ID" value="NZ_CP049056.1"/>
</dbReference>
<dbReference type="Gene3D" id="3.40.50.720">
    <property type="entry name" value="NAD(P)-binding Rossmann-like Domain"/>
    <property type="match status" value="1"/>
</dbReference>
<organism evidence="2 3">
    <name type="scientific">Pikeienuella piscinae</name>
    <dbReference type="NCBI Taxonomy" id="2748098"/>
    <lineage>
        <taxon>Bacteria</taxon>
        <taxon>Pseudomonadati</taxon>
        <taxon>Pseudomonadota</taxon>
        <taxon>Alphaproteobacteria</taxon>
        <taxon>Rhodobacterales</taxon>
        <taxon>Paracoccaceae</taxon>
        <taxon>Pikeienuella</taxon>
    </lineage>
</organism>
<protein>
    <submittedName>
        <fullName evidence="2">NAD(P)-binding domain-containing protein</fullName>
    </submittedName>
</protein>
<dbReference type="Pfam" id="PF03807">
    <property type="entry name" value="F420_oxidored"/>
    <property type="match status" value="1"/>
</dbReference>
<dbReference type="InterPro" id="IPR036291">
    <property type="entry name" value="NAD(P)-bd_dom_sf"/>
</dbReference>
<dbReference type="AlphaFoldDB" id="A0A7L5BT72"/>
<evidence type="ECO:0000259" key="1">
    <source>
        <dbReference type="Pfam" id="PF03807"/>
    </source>
</evidence>
<feature type="domain" description="Pyrroline-5-carboxylate reductase catalytic N-terminal" evidence="1">
    <location>
        <begin position="3"/>
        <end position="90"/>
    </location>
</feature>
<evidence type="ECO:0000313" key="2">
    <source>
        <dbReference type="EMBL" id="QIE54141.1"/>
    </source>
</evidence>
<proteinExistence type="predicted"/>
<dbReference type="Proteomes" id="UP000503336">
    <property type="component" value="Chromosome"/>
</dbReference>
<dbReference type="InterPro" id="IPR028939">
    <property type="entry name" value="P5C_Rdtase_cat_N"/>
</dbReference>
<evidence type="ECO:0000313" key="3">
    <source>
        <dbReference type="Proteomes" id="UP000503336"/>
    </source>
</evidence>